<feature type="compositionally biased region" description="Basic and acidic residues" evidence="9">
    <location>
        <begin position="879"/>
        <end position="891"/>
    </location>
</feature>
<evidence type="ECO:0000256" key="4">
    <source>
        <dbReference type="ARBA" id="ARBA00022737"/>
    </source>
</evidence>
<dbReference type="GO" id="GO:0071562">
    <property type="term" value="P:nucleus-vacuole junction assembly"/>
    <property type="evidence" value="ECO:0007669"/>
    <property type="project" value="InterPro"/>
</dbReference>
<evidence type="ECO:0000256" key="2">
    <source>
        <dbReference type="ARBA" id="ARBA00005462"/>
    </source>
</evidence>
<evidence type="ECO:0000256" key="9">
    <source>
        <dbReference type="SAM" id="MobiDB-lite"/>
    </source>
</evidence>
<dbReference type="Proteomes" id="UP000030745">
    <property type="component" value="Unassembled WGS sequence"/>
</dbReference>
<reference evidence="10 11" key="1">
    <citation type="journal article" date="2013" name="PLoS Genet.">
        <title>Distinctive expansion of potential virulence genes in the genome of the oomycete fish pathogen Saprolegnia parasitica.</title>
        <authorList>
            <person name="Jiang R.H."/>
            <person name="de Bruijn I."/>
            <person name="Haas B.J."/>
            <person name="Belmonte R."/>
            <person name="Lobach L."/>
            <person name="Christie J."/>
            <person name="van den Ackerveken G."/>
            <person name="Bottin A."/>
            <person name="Bulone V."/>
            <person name="Diaz-Moreno S.M."/>
            <person name="Dumas B."/>
            <person name="Fan L."/>
            <person name="Gaulin E."/>
            <person name="Govers F."/>
            <person name="Grenville-Briggs L.J."/>
            <person name="Horner N.R."/>
            <person name="Levin J.Z."/>
            <person name="Mammella M."/>
            <person name="Meijer H.J."/>
            <person name="Morris P."/>
            <person name="Nusbaum C."/>
            <person name="Oome S."/>
            <person name="Phillips A.J."/>
            <person name="van Rooyen D."/>
            <person name="Rzeszutek E."/>
            <person name="Saraiva M."/>
            <person name="Secombes C.J."/>
            <person name="Seidl M.F."/>
            <person name="Snel B."/>
            <person name="Stassen J.H."/>
            <person name="Sykes S."/>
            <person name="Tripathy S."/>
            <person name="van den Berg H."/>
            <person name="Vega-Arreguin J.C."/>
            <person name="Wawra S."/>
            <person name="Young S.K."/>
            <person name="Zeng Q."/>
            <person name="Dieguez-Uribeondo J."/>
            <person name="Russ C."/>
            <person name="Tyler B.M."/>
            <person name="van West P."/>
        </authorList>
    </citation>
    <scope>NUCLEOTIDE SEQUENCE [LARGE SCALE GENOMIC DNA]</scope>
    <source>
        <strain evidence="10 11">CBS 223.65</strain>
    </source>
</reference>
<feature type="repeat" description="ARM" evidence="8">
    <location>
        <begin position="331"/>
        <end position="375"/>
    </location>
</feature>
<feature type="repeat" description="ARM" evidence="8">
    <location>
        <begin position="290"/>
        <end position="332"/>
    </location>
</feature>
<dbReference type="GO" id="GO:0005774">
    <property type="term" value="C:vacuolar membrane"/>
    <property type="evidence" value="ECO:0007669"/>
    <property type="project" value="UniProtKB-SubCell"/>
</dbReference>
<evidence type="ECO:0000256" key="1">
    <source>
        <dbReference type="ARBA" id="ARBA00004592"/>
    </source>
</evidence>
<dbReference type="InterPro" id="IPR016024">
    <property type="entry name" value="ARM-type_fold"/>
</dbReference>
<evidence type="ECO:0000256" key="6">
    <source>
        <dbReference type="ARBA" id="ARBA00023288"/>
    </source>
</evidence>
<comment type="subcellular location">
    <subcellularLocation>
        <location evidence="1">Vacuole membrane</location>
        <topology evidence="1">Lipid-anchor</topology>
    </subcellularLocation>
</comment>
<evidence type="ECO:0000256" key="7">
    <source>
        <dbReference type="ARBA" id="ARBA00026209"/>
    </source>
</evidence>
<sequence length="898" mass="97291">MALANLAAASKHPTMIARGVLKVVLRLATAPRDDIRQYAAFALANFAGNAEHCNTIGDEGGVAPLIALAHSEDPNAHTLAIAALRRLCQVSATNRGRIVRGGGLVPLALAGHSEELETQREVAATLCNLSLSDEYKMEIVLSGALPPLITLGQSPDVEVARQACGAIANLAEKIETHATFAAAHGGRPRARWPTSSPLFGHHGDMIAEGLPGLIHLALSVDTECQYNAALALRKLAPNTASHRGIVCEGGLKSLLFLLESKETNIRKHAVVALRDVASNAAYQVRFYEEGGVSALVTFVRDVEPNLQCPALAALRHLSCATELKKPIVQAGILRPLLKCINPAGHHVDLLCQCAGLLANLSEHLENQLTMVEEGATTGLVALGHIDHDEIQQDVARALANLSANEDNHSTIYKQGGLKCLIGLTRSKEEVCQRYAAMGLRFLASNPTIRVHIVQENLLPPFLALAQSPVLDYQRTAASAFCSFSLNEENKMKLVRDGGLTQILKCMRYEDLEVTRDCTFALATSPTRGIATLVHVGAHDDARVQRDTARALASLSVTAALKPELMTALPTLFRLARSLDVSSQRYSTLAICNLASGPDKVAIVETGAVRPLLHLVRFPDHEIQRYAALALAGLALSDHGHNKLRMVTDGAVRPLVEMLRYPSVEIQKCGCLALNALTLGKHAATKLAVLQEDGLLPLLALLSASDIECVRIALYCVGSIAEHMDVLTKLLELGALVHIVHHSRQPDLEVKRNCGYILALAVEHHEFHDDFVREGGMQIVVHLASIEDIECQEYATFALAHLVSNREYQVKLGQHGRAPTADRDHVGQRRAAPLRGPRFAQARRQLRVPHQDRGRRRHPSSFAYCARPLDGRRAAVQGVHEPRAARGQRDQCHAQGPSQ</sequence>
<dbReference type="OrthoDB" id="1683831at2759"/>
<accession>A0A067BT72</accession>
<dbReference type="PANTHER" id="PTHR47249:SF1">
    <property type="entry name" value="VACUOLAR PROTEIN 8"/>
    <property type="match status" value="1"/>
</dbReference>
<keyword evidence="4" id="KW-0677">Repeat</keyword>
<feature type="region of interest" description="Disordered" evidence="9">
    <location>
        <begin position="813"/>
        <end position="862"/>
    </location>
</feature>
<dbReference type="Gene3D" id="1.25.10.10">
    <property type="entry name" value="Leucine-rich Repeat Variant"/>
    <property type="match status" value="4"/>
</dbReference>
<dbReference type="InterPro" id="IPR000225">
    <property type="entry name" value="Armadillo"/>
</dbReference>
<dbReference type="PROSITE" id="PS50176">
    <property type="entry name" value="ARM_REPEAT"/>
    <property type="match status" value="5"/>
</dbReference>
<protein>
    <recommendedName>
        <fullName evidence="7">Vacuolar protein 8</fullName>
    </recommendedName>
</protein>
<keyword evidence="3" id="KW-0926">Vacuole</keyword>
<gene>
    <name evidence="10" type="ORF">SPRG_16729</name>
</gene>
<feature type="region of interest" description="Disordered" evidence="9">
    <location>
        <begin position="877"/>
        <end position="898"/>
    </location>
</feature>
<dbReference type="SMART" id="SM00185">
    <property type="entry name" value="ARM"/>
    <property type="match status" value="16"/>
</dbReference>
<keyword evidence="6" id="KW-0449">Lipoprotein</keyword>
<evidence type="ECO:0000256" key="3">
    <source>
        <dbReference type="ARBA" id="ARBA00022554"/>
    </source>
</evidence>
<dbReference type="RefSeq" id="XP_012211444.1">
    <property type="nucleotide sequence ID" value="XM_012356054.1"/>
</dbReference>
<keyword evidence="11" id="KW-1185">Reference proteome</keyword>
<dbReference type="PANTHER" id="PTHR47249">
    <property type="entry name" value="VACUOLAR PROTEIN 8"/>
    <property type="match status" value="1"/>
</dbReference>
<evidence type="ECO:0000256" key="8">
    <source>
        <dbReference type="PROSITE-ProRule" id="PRU00259"/>
    </source>
</evidence>
<name>A0A067BT72_SAPPC</name>
<dbReference type="AlphaFoldDB" id="A0A067BT72"/>
<comment type="similarity">
    <text evidence="2">Belongs to the beta-catenin family.</text>
</comment>
<organism evidence="10 11">
    <name type="scientific">Saprolegnia parasitica (strain CBS 223.65)</name>
    <dbReference type="NCBI Taxonomy" id="695850"/>
    <lineage>
        <taxon>Eukaryota</taxon>
        <taxon>Sar</taxon>
        <taxon>Stramenopiles</taxon>
        <taxon>Oomycota</taxon>
        <taxon>Saprolegniomycetes</taxon>
        <taxon>Saprolegniales</taxon>
        <taxon>Saprolegniaceae</taxon>
        <taxon>Saprolegnia</taxon>
    </lineage>
</organism>
<evidence type="ECO:0000313" key="10">
    <source>
        <dbReference type="EMBL" id="KDO17847.1"/>
    </source>
</evidence>
<dbReference type="SUPFAM" id="SSF48371">
    <property type="entry name" value="ARM repeat"/>
    <property type="match status" value="3"/>
</dbReference>
<dbReference type="InterPro" id="IPR045156">
    <property type="entry name" value="Vac8"/>
</dbReference>
<evidence type="ECO:0000256" key="5">
    <source>
        <dbReference type="ARBA" id="ARBA00023136"/>
    </source>
</evidence>
<evidence type="ECO:0000313" key="11">
    <source>
        <dbReference type="Proteomes" id="UP000030745"/>
    </source>
</evidence>
<feature type="repeat" description="ARM" evidence="8">
    <location>
        <begin position="249"/>
        <end position="291"/>
    </location>
</feature>
<dbReference type="OMA" id="INICTTK"/>
<dbReference type="GO" id="GO:0043495">
    <property type="term" value="F:protein-membrane adaptor activity"/>
    <property type="evidence" value="ECO:0007669"/>
    <property type="project" value="InterPro"/>
</dbReference>
<dbReference type="VEuPathDB" id="FungiDB:SPRG_16729"/>
<feature type="repeat" description="ARM" evidence="8">
    <location>
        <begin position="374"/>
        <end position="416"/>
    </location>
</feature>
<dbReference type="InterPro" id="IPR011989">
    <property type="entry name" value="ARM-like"/>
</dbReference>
<proteinExistence type="inferred from homology"/>
<keyword evidence="5" id="KW-0472">Membrane</keyword>
<dbReference type="GeneID" id="24138322"/>
<feature type="non-terminal residue" evidence="10">
    <location>
        <position position="1"/>
    </location>
</feature>
<dbReference type="KEGG" id="spar:SPRG_16729"/>
<dbReference type="EMBL" id="KK583551">
    <property type="protein sequence ID" value="KDO17847.1"/>
    <property type="molecule type" value="Genomic_DNA"/>
</dbReference>
<dbReference type="Pfam" id="PF00514">
    <property type="entry name" value="Arm"/>
    <property type="match status" value="3"/>
</dbReference>
<feature type="repeat" description="ARM" evidence="8">
    <location>
        <begin position="143"/>
        <end position="185"/>
    </location>
</feature>